<dbReference type="EC" id="2.7.13.3" evidence="2"/>
<evidence type="ECO:0000256" key="5">
    <source>
        <dbReference type="ARBA" id="ARBA00022741"/>
    </source>
</evidence>
<evidence type="ECO:0000256" key="2">
    <source>
        <dbReference type="ARBA" id="ARBA00012438"/>
    </source>
</evidence>
<dbReference type="PANTHER" id="PTHR24421">
    <property type="entry name" value="NITRATE/NITRITE SENSOR PROTEIN NARX-RELATED"/>
    <property type="match status" value="1"/>
</dbReference>
<evidence type="ECO:0000313" key="14">
    <source>
        <dbReference type="Proteomes" id="UP000186235"/>
    </source>
</evidence>
<dbReference type="Gene3D" id="1.20.5.1930">
    <property type="match status" value="1"/>
</dbReference>
<evidence type="ECO:0000256" key="9">
    <source>
        <dbReference type="SAM" id="MobiDB-lite"/>
    </source>
</evidence>
<evidence type="ECO:0000256" key="6">
    <source>
        <dbReference type="ARBA" id="ARBA00022777"/>
    </source>
</evidence>
<dbReference type="EMBL" id="FTMI01000006">
    <property type="protein sequence ID" value="SIQ62967.1"/>
    <property type="molecule type" value="Genomic_DNA"/>
</dbReference>
<feature type="transmembrane region" description="Helical" evidence="10">
    <location>
        <begin position="70"/>
        <end position="90"/>
    </location>
</feature>
<keyword evidence="10" id="KW-1133">Transmembrane helix</keyword>
<dbReference type="RefSeq" id="WP_083711923.1">
    <property type="nucleotide sequence ID" value="NZ_FTMI01000006.1"/>
</dbReference>
<keyword evidence="5" id="KW-0547">Nucleotide-binding</keyword>
<dbReference type="InterPro" id="IPR036890">
    <property type="entry name" value="HATPase_C_sf"/>
</dbReference>
<keyword evidence="3" id="KW-0597">Phosphoprotein</keyword>
<dbReference type="InterPro" id="IPR011712">
    <property type="entry name" value="Sig_transdc_His_kin_sub3_dim/P"/>
</dbReference>
<dbReference type="GO" id="GO:0016020">
    <property type="term" value="C:membrane"/>
    <property type="evidence" value="ECO:0007669"/>
    <property type="project" value="InterPro"/>
</dbReference>
<comment type="catalytic activity">
    <reaction evidence="1">
        <text>ATP + protein L-histidine = ADP + protein N-phospho-L-histidine.</text>
        <dbReference type="EC" id="2.7.13.3"/>
    </reaction>
</comment>
<accession>A0A1N6UBM4</accession>
<keyword evidence="8" id="KW-0902">Two-component regulatory system</keyword>
<dbReference type="GO" id="GO:0046983">
    <property type="term" value="F:protein dimerization activity"/>
    <property type="evidence" value="ECO:0007669"/>
    <property type="project" value="InterPro"/>
</dbReference>
<evidence type="ECO:0000256" key="7">
    <source>
        <dbReference type="ARBA" id="ARBA00022840"/>
    </source>
</evidence>
<sequence>MTTRPTTPPTPDEQTARPASAVARPEPVEPAAPGNPGSSTHPLRPAPAPFTELDARRLGPVRRYFARHPVVMDWVVVAVFVVPGVLYALTASQPRGTTALSLVFFLVGGVLLYWRRRRPVTIALALTAVGVVAIGVTGDTAGFEVAAMFAVYAVAASRPSRIAWPVLAIAVLALSGATLLWYDVVTTPEGEVLRQSVEPGRATVDRIVGILVTTILCLVALAIGTNVRARRQHVSDLVERANSIARDRDQQAQLAAAAERARIAREMHDVVAHSLTVMVALADGAKASGAKNPELAGHALDELTATGRAALADMRRVLGVLREPGGEQTVPLAPAHETPELEEIVERFRTAGLPVRLVRSGPQPTPGPALRQTAHRIVQEALTNVLRYAPLSPVVLVEVSRRAEPGADWLELRVVNQAGRRPGEGASADERGLPPSVAEQHPPGVPVGTGRGIIGMRERAAVYGGTVSAGPSGTGWEVRASLRLDLDPGRQAGARDDGRERT</sequence>
<dbReference type="CDD" id="cd16917">
    <property type="entry name" value="HATPase_UhpB-NarQ-NarX-like"/>
    <property type="match status" value="1"/>
</dbReference>
<feature type="compositionally biased region" description="Pro residues" evidence="9">
    <location>
        <begin position="1"/>
        <end position="11"/>
    </location>
</feature>
<feature type="compositionally biased region" description="Low complexity" evidence="9">
    <location>
        <begin position="16"/>
        <end position="32"/>
    </location>
</feature>
<feature type="transmembrane region" description="Helical" evidence="10">
    <location>
        <begin position="96"/>
        <end position="114"/>
    </location>
</feature>
<dbReference type="GO" id="GO:0000155">
    <property type="term" value="F:phosphorelay sensor kinase activity"/>
    <property type="evidence" value="ECO:0007669"/>
    <property type="project" value="InterPro"/>
</dbReference>
<dbReference type="Pfam" id="PF23539">
    <property type="entry name" value="DUF7134"/>
    <property type="match status" value="1"/>
</dbReference>
<evidence type="ECO:0000256" key="4">
    <source>
        <dbReference type="ARBA" id="ARBA00022679"/>
    </source>
</evidence>
<evidence type="ECO:0000259" key="12">
    <source>
        <dbReference type="Pfam" id="PF23539"/>
    </source>
</evidence>
<evidence type="ECO:0000256" key="1">
    <source>
        <dbReference type="ARBA" id="ARBA00000085"/>
    </source>
</evidence>
<feature type="domain" description="Signal transduction histidine kinase subgroup 3 dimerisation and phosphoacceptor" evidence="11">
    <location>
        <begin position="259"/>
        <end position="324"/>
    </location>
</feature>
<reference evidence="14" key="1">
    <citation type="submission" date="2017-01" db="EMBL/GenBank/DDBJ databases">
        <authorList>
            <person name="Varghese N."/>
            <person name="Submissions S."/>
        </authorList>
    </citation>
    <scope>NUCLEOTIDE SEQUENCE [LARGE SCALE GENOMIC DNA]</scope>
    <source>
        <strain evidence="14">3bp</strain>
    </source>
</reference>
<keyword evidence="14" id="KW-1185">Reference proteome</keyword>
<protein>
    <recommendedName>
        <fullName evidence="2">histidine kinase</fullName>
        <ecNumber evidence="2">2.7.13.3</ecNumber>
    </recommendedName>
</protein>
<organism evidence="13 14">
    <name type="scientific">Cellulosimicrobium aquatile</name>
    <dbReference type="NCBI Taxonomy" id="1612203"/>
    <lineage>
        <taxon>Bacteria</taxon>
        <taxon>Bacillati</taxon>
        <taxon>Actinomycetota</taxon>
        <taxon>Actinomycetes</taxon>
        <taxon>Micrococcales</taxon>
        <taxon>Promicromonosporaceae</taxon>
        <taxon>Cellulosimicrobium</taxon>
    </lineage>
</organism>
<feature type="transmembrane region" description="Helical" evidence="10">
    <location>
        <begin position="121"/>
        <end position="142"/>
    </location>
</feature>
<feature type="transmembrane region" description="Helical" evidence="10">
    <location>
        <begin position="203"/>
        <end position="223"/>
    </location>
</feature>
<evidence type="ECO:0000256" key="8">
    <source>
        <dbReference type="ARBA" id="ARBA00023012"/>
    </source>
</evidence>
<dbReference type="SUPFAM" id="SSF55874">
    <property type="entry name" value="ATPase domain of HSP90 chaperone/DNA topoisomerase II/histidine kinase"/>
    <property type="match status" value="1"/>
</dbReference>
<dbReference type="InterPro" id="IPR050482">
    <property type="entry name" value="Sensor_HK_TwoCompSys"/>
</dbReference>
<dbReference type="Proteomes" id="UP000186235">
    <property type="component" value="Unassembled WGS sequence"/>
</dbReference>
<dbReference type="PANTHER" id="PTHR24421:SF10">
    <property type="entry name" value="NITRATE_NITRITE SENSOR PROTEIN NARQ"/>
    <property type="match status" value="1"/>
</dbReference>
<dbReference type="GeneID" id="66332721"/>
<gene>
    <name evidence="13" type="ORF">SAMN05518682_3079</name>
</gene>
<feature type="region of interest" description="Disordered" evidence="9">
    <location>
        <begin position="1"/>
        <end position="49"/>
    </location>
</feature>
<dbReference type="AlphaFoldDB" id="A0A1N6UBM4"/>
<keyword evidence="4" id="KW-0808">Transferase</keyword>
<feature type="domain" description="DUF7134" evidence="12">
    <location>
        <begin position="63"/>
        <end position="231"/>
    </location>
</feature>
<proteinExistence type="predicted"/>
<keyword evidence="7" id="KW-0067">ATP-binding</keyword>
<keyword evidence="10" id="KW-0472">Membrane</keyword>
<keyword evidence="10" id="KW-0812">Transmembrane</keyword>
<dbReference type="Pfam" id="PF07730">
    <property type="entry name" value="HisKA_3"/>
    <property type="match status" value="1"/>
</dbReference>
<dbReference type="GO" id="GO:0005524">
    <property type="term" value="F:ATP binding"/>
    <property type="evidence" value="ECO:0007669"/>
    <property type="project" value="UniProtKB-KW"/>
</dbReference>
<evidence type="ECO:0000256" key="3">
    <source>
        <dbReference type="ARBA" id="ARBA00022553"/>
    </source>
</evidence>
<feature type="transmembrane region" description="Helical" evidence="10">
    <location>
        <begin position="162"/>
        <end position="182"/>
    </location>
</feature>
<keyword evidence="6 13" id="KW-0418">Kinase</keyword>
<dbReference type="Gene3D" id="3.30.565.10">
    <property type="entry name" value="Histidine kinase-like ATPase, C-terminal domain"/>
    <property type="match status" value="1"/>
</dbReference>
<evidence type="ECO:0000259" key="11">
    <source>
        <dbReference type="Pfam" id="PF07730"/>
    </source>
</evidence>
<feature type="region of interest" description="Disordered" evidence="9">
    <location>
        <begin position="420"/>
        <end position="446"/>
    </location>
</feature>
<dbReference type="InterPro" id="IPR055558">
    <property type="entry name" value="DUF7134"/>
</dbReference>
<name>A0A1N6UBM4_9MICO</name>
<evidence type="ECO:0000256" key="10">
    <source>
        <dbReference type="SAM" id="Phobius"/>
    </source>
</evidence>
<evidence type="ECO:0000313" key="13">
    <source>
        <dbReference type="EMBL" id="SIQ62967.1"/>
    </source>
</evidence>
<feature type="region of interest" description="Disordered" evidence="9">
    <location>
        <begin position="481"/>
        <end position="502"/>
    </location>
</feature>